<comment type="subcellular location">
    <subcellularLocation>
        <location evidence="1">Nucleus</location>
    </subcellularLocation>
</comment>
<proteinExistence type="inferred from homology"/>
<sequence length="209" mass="23134">MAAPKSTPKDAQVMQAILRDMAVTDYEPRVVNQMLEFTYRYITGILDDARVYQNYAKRKNLDFQDVKLAIQSRMDFSFTSPPPRDLVIELSRQKNSQPLPIIKPHTGPKLPPDRYCLFACNYRQRGKRVGPRLQLGVQSMTPRLNISPQQGGATLRTVSQAVSKVSKLPGACLSLVTKTPTSPTITIVSRPSVTTSASPVSSSVAKQVT</sequence>
<dbReference type="Pfam" id="PF02291">
    <property type="entry name" value="TFIID-31kDa"/>
    <property type="match status" value="1"/>
</dbReference>
<dbReference type="Gene3D" id="1.10.20.10">
    <property type="entry name" value="Histone, subunit A"/>
    <property type="match status" value="1"/>
</dbReference>
<name>A0ABM1DX62_PRICU</name>
<reference evidence="7" key="1">
    <citation type="submission" date="2025-08" db="UniProtKB">
        <authorList>
            <consortium name="RefSeq"/>
        </authorList>
    </citation>
    <scope>IDENTIFICATION</scope>
</reference>
<feature type="non-terminal residue" evidence="7">
    <location>
        <position position="209"/>
    </location>
</feature>
<keyword evidence="4" id="KW-0804">Transcription</keyword>
<dbReference type="CDD" id="cd07979">
    <property type="entry name" value="HFD_TAF9"/>
    <property type="match status" value="1"/>
</dbReference>
<accession>A0ABM1DX62</accession>
<keyword evidence="6" id="KW-1185">Reference proteome</keyword>
<evidence type="ECO:0000313" key="7">
    <source>
        <dbReference type="RefSeq" id="XP_014664533.1"/>
    </source>
</evidence>
<dbReference type="InterPro" id="IPR009072">
    <property type="entry name" value="Histone-fold"/>
</dbReference>
<dbReference type="PANTHER" id="PTHR48068">
    <property type="entry name" value="TAF9 RNA POLYMERASE II, TATA BOX-BINDING PROTEIN (TBP)-ASSOCIATED FACTOR"/>
    <property type="match status" value="1"/>
</dbReference>
<gene>
    <name evidence="7" type="primary">LOC106806902</name>
</gene>
<keyword evidence="3" id="KW-0805">Transcription regulation</keyword>
<evidence type="ECO:0000256" key="2">
    <source>
        <dbReference type="ARBA" id="ARBA00007646"/>
    </source>
</evidence>
<comment type="similarity">
    <text evidence="2">Belongs to the TAF9 family.</text>
</comment>
<keyword evidence="5" id="KW-0539">Nucleus</keyword>
<evidence type="ECO:0000256" key="5">
    <source>
        <dbReference type="ARBA" id="ARBA00023242"/>
    </source>
</evidence>
<dbReference type="GeneID" id="106806902"/>
<organism evidence="6 7">
    <name type="scientific">Priapulus caudatus</name>
    <name type="common">Priapulid worm</name>
    <dbReference type="NCBI Taxonomy" id="37621"/>
    <lineage>
        <taxon>Eukaryota</taxon>
        <taxon>Metazoa</taxon>
        <taxon>Ecdysozoa</taxon>
        <taxon>Scalidophora</taxon>
        <taxon>Priapulida</taxon>
        <taxon>Priapulimorpha</taxon>
        <taxon>Priapulimorphida</taxon>
        <taxon>Priapulidae</taxon>
        <taxon>Priapulus</taxon>
    </lineage>
</organism>
<protein>
    <submittedName>
        <fullName evidence="7">Transcription initiation factor TFIID subunit 9B-like</fullName>
    </submittedName>
</protein>
<evidence type="ECO:0000256" key="3">
    <source>
        <dbReference type="ARBA" id="ARBA00023015"/>
    </source>
</evidence>
<dbReference type="InterPro" id="IPR051431">
    <property type="entry name" value="TFIID_subunit_9"/>
</dbReference>
<evidence type="ECO:0000313" key="6">
    <source>
        <dbReference type="Proteomes" id="UP000695022"/>
    </source>
</evidence>
<dbReference type="PANTHER" id="PTHR48068:SF4">
    <property type="entry name" value="TATA-BOX BINDING PROTEIN ASSOCIATED FACTOR 9"/>
    <property type="match status" value="1"/>
</dbReference>
<evidence type="ECO:0000256" key="4">
    <source>
        <dbReference type="ARBA" id="ARBA00023163"/>
    </source>
</evidence>
<dbReference type="Proteomes" id="UP000695022">
    <property type="component" value="Unplaced"/>
</dbReference>
<dbReference type="RefSeq" id="XP_014664533.1">
    <property type="nucleotide sequence ID" value="XM_014809047.1"/>
</dbReference>
<evidence type="ECO:0000256" key="1">
    <source>
        <dbReference type="ARBA" id="ARBA00004123"/>
    </source>
</evidence>
<dbReference type="InterPro" id="IPR003162">
    <property type="entry name" value="TFIID-31"/>
</dbReference>
<dbReference type="SUPFAM" id="SSF47113">
    <property type="entry name" value="Histone-fold"/>
    <property type="match status" value="1"/>
</dbReference>